<organism evidence="2 3">
    <name type="scientific">Aphanomyces stellatus</name>
    <dbReference type="NCBI Taxonomy" id="120398"/>
    <lineage>
        <taxon>Eukaryota</taxon>
        <taxon>Sar</taxon>
        <taxon>Stramenopiles</taxon>
        <taxon>Oomycota</taxon>
        <taxon>Saprolegniomycetes</taxon>
        <taxon>Saprolegniales</taxon>
        <taxon>Verrucalvaceae</taxon>
        <taxon>Aphanomyces</taxon>
    </lineage>
</organism>
<proteinExistence type="predicted"/>
<dbReference type="AlphaFoldDB" id="A0A485K8G6"/>
<protein>
    <submittedName>
        <fullName evidence="2">Aste57867_2859 protein</fullName>
    </submittedName>
</protein>
<evidence type="ECO:0000313" key="2">
    <source>
        <dbReference type="EMBL" id="VFT80046.1"/>
    </source>
</evidence>
<dbReference type="EMBL" id="CAADRA010000405">
    <property type="protein sequence ID" value="VFT80046.1"/>
    <property type="molecule type" value="Genomic_DNA"/>
</dbReference>
<gene>
    <name evidence="2" type="primary">Aste57867_2859</name>
    <name evidence="1" type="ORF">As57867_002851</name>
    <name evidence="2" type="ORF">ASTE57867_2859</name>
</gene>
<dbReference type="InterPro" id="IPR038781">
    <property type="entry name" value="C365.16-ike"/>
</dbReference>
<evidence type="ECO:0000313" key="1">
    <source>
        <dbReference type="EMBL" id="KAF0716435.1"/>
    </source>
</evidence>
<keyword evidence="3" id="KW-1185">Reference proteome</keyword>
<dbReference type="PANTHER" id="PTHR37845">
    <property type="entry name" value="SEQUENCE ORPHAN"/>
    <property type="match status" value="1"/>
</dbReference>
<dbReference type="GO" id="GO:0005739">
    <property type="term" value="C:mitochondrion"/>
    <property type="evidence" value="ECO:0007669"/>
    <property type="project" value="TreeGrafter"/>
</dbReference>
<reference evidence="2 3" key="1">
    <citation type="submission" date="2019-03" db="EMBL/GenBank/DDBJ databases">
        <authorList>
            <person name="Gaulin E."/>
            <person name="Dumas B."/>
        </authorList>
    </citation>
    <scope>NUCLEOTIDE SEQUENCE [LARGE SCALE GENOMIC DNA]</scope>
    <source>
        <strain evidence="2">CBS 568.67</strain>
    </source>
</reference>
<reference evidence="1" key="2">
    <citation type="submission" date="2019-06" db="EMBL/GenBank/DDBJ databases">
        <title>Genomics analysis of Aphanomyces spp. identifies a new class of oomycete effector associated with host adaptation.</title>
        <authorList>
            <person name="Gaulin E."/>
        </authorList>
    </citation>
    <scope>NUCLEOTIDE SEQUENCE</scope>
    <source>
        <strain evidence="1">CBS 578.67</strain>
    </source>
</reference>
<accession>A0A485K8G6</accession>
<evidence type="ECO:0000313" key="3">
    <source>
        <dbReference type="Proteomes" id="UP000332933"/>
    </source>
</evidence>
<dbReference type="Proteomes" id="UP000332933">
    <property type="component" value="Unassembled WGS sequence"/>
</dbReference>
<sequence>MNPELTSESRLSWSVPAKLAIDLVSAGAASLLVSPFVTILDRAIIENATGKRRLSCALKAITGDFVRNPFAFVRRREFALVYGLYAATYVSANTMETMCDAANVESAMPRFAATSAVNVSLCVYKDREFARMFSPVGPHKFPLTSLGLFAMRDAMTVAATFFTPPEIAAFIESSGYSKSTSSQAAQILFPSLVQFASTPLHLLSLDLYNHPQSMSTKRIAFVRTEYLKTVAGRISRILPAFGFGSVGNKYFREEMRTAANL</sequence>
<dbReference type="OrthoDB" id="275936at2759"/>
<dbReference type="PANTHER" id="PTHR37845:SF1">
    <property type="entry name" value="SEQUENCE ORPHAN"/>
    <property type="match status" value="1"/>
</dbReference>
<name>A0A485K8G6_9STRA</name>
<dbReference type="EMBL" id="VJMH01000405">
    <property type="protein sequence ID" value="KAF0716435.1"/>
    <property type="molecule type" value="Genomic_DNA"/>
</dbReference>